<organism evidence="2 3">
    <name type="scientific">Collybia nuda</name>
    <dbReference type="NCBI Taxonomy" id="64659"/>
    <lineage>
        <taxon>Eukaryota</taxon>
        <taxon>Fungi</taxon>
        <taxon>Dikarya</taxon>
        <taxon>Basidiomycota</taxon>
        <taxon>Agaricomycotina</taxon>
        <taxon>Agaricomycetes</taxon>
        <taxon>Agaricomycetidae</taxon>
        <taxon>Agaricales</taxon>
        <taxon>Tricholomatineae</taxon>
        <taxon>Clitocybaceae</taxon>
        <taxon>Collybia</taxon>
    </lineage>
</organism>
<gene>
    <name evidence="2" type="ORF">BDZ94DRAFT_1268453</name>
</gene>
<evidence type="ECO:0000256" key="1">
    <source>
        <dbReference type="SAM" id="MobiDB-lite"/>
    </source>
</evidence>
<proteinExistence type="predicted"/>
<reference evidence="2" key="1">
    <citation type="submission" date="2020-11" db="EMBL/GenBank/DDBJ databases">
        <authorList>
            <consortium name="DOE Joint Genome Institute"/>
            <person name="Ahrendt S."/>
            <person name="Riley R."/>
            <person name="Andreopoulos W."/>
            <person name="Labutti K."/>
            <person name="Pangilinan J."/>
            <person name="Ruiz-Duenas F.J."/>
            <person name="Barrasa J.M."/>
            <person name="Sanchez-Garcia M."/>
            <person name="Camarero S."/>
            <person name="Miyauchi S."/>
            <person name="Serrano A."/>
            <person name="Linde D."/>
            <person name="Babiker R."/>
            <person name="Drula E."/>
            <person name="Ayuso-Fernandez I."/>
            <person name="Pacheco R."/>
            <person name="Padilla G."/>
            <person name="Ferreira P."/>
            <person name="Barriuso J."/>
            <person name="Kellner H."/>
            <person name="Castanera R."/>
            <person name="Alfaro M."/>
            <person name="Ramirez L."/>
            <person name="Pisabarro A.G."/>
            <person name="Kuo A."/>
            <person name="Tritt A."/>
            <person name="Lipzen A."/>
            <person name="He G."/>
            <person name="Yan M."/>
            <person name="Ng V."/>
            <person name="Cullen D."/>
            <person name="Martin F."/>
            <person name="Rosso M.-N."/>
            <person name="Henrissat B."/>
            <person name="Hibbett D."/>
            <person name="Martinez A.T."/>
            <person name="Grigoriev I.V."/>
        </authorList>
    </citation>
    <scope>NUCLEOTIDE SEQUENCE</scope>
    <source>
        <strain evidence="2">CBS 247.69</strain>
    </source>
</reference>
<evidence type="ECO:0000313" key="2">
    <source>
        <dbReference type="EMBL" id="KAF9459353.1"/>
    </source>
</evidence>
<dbReference type="OrthoDB" id="3165590at2759"/>
<dbReference type="AlphaFoldDB" id="A0A9P6CFW1"/>
<keyword evidence="3" id="KW-1185">Reference proteome</keyword>
<accession>A0A9P6CFW1</accession>
<name>A0A9P6CFW1_9AGAR</name>
<comment type="caution">
    <text evidence="2">The sequence shown here is derived from an EMBL/GenBank/DDBJ whole genome shotgun (WGS) entry which is preliminary data.</text>
</comment>
<protein>
    <submittedName>
        <fullName evidence="2">Uncharacterized protein</fullName>
    </submittedName>
</protein>
<sequence>MRRRAPPTSLRLVQGPTPSRNTPRHTLPSIPRPTFHPPTNALHGPEPRARQTVPTQCHSCLTPLIIPGSAINIDTIYPQPQQMAIPKTIRGPWDHSGSIPVPFVVEDILAPLKPVAVSPGAGVPNYM</sequence>
<dbReference type="EMBL" id="MU150318">
    <property type="protein sequence ID" value="KAF9459353.1"/>
    <property type="molecule type" value="Genomic_DNA"/>
</dbReference>
<evidence type="ECO:0000313" key="3">
    <source>
        <dbReference type="Proteomes" id="UP000807353"/>
    </source>
</evidence>
<feature type="region of interest" description="Disordered" evidence="1">
    <location>
        <begin position="1"/>
        <end position="51"/>
    </location>
</feature>
<dbReference type="Proteomes" id="UP000807353">
    <property type="component" value="Unassembled WGS sequence"/>
</dbReference>